<dbReference type="SFLD" id="SFLDS00029">
    <property type="entry name" value="Radical_SAM"/>
    <property type="match status" value="1"/>
</dbReference>
<sequence length="591" mass="66000">MVKLRDKKGDPYVVVKERLARETGTIFKDHGGRLSVALLYPNVYEVGMSNLGFQKIYHLLNLRDDVVCERAFLPSKPETEFLRKHRQTITSMESNRPLNEFDIIAFSITFEMDYINVLAMLALASVSLRKRGKRVPLVVAGGVAVTMNPEPLAPFMDIMFIGEGEGIINPFVDKAIEYGSGDLSNFASVPGAYIPSAYTPIFKQDGTIEKIDAQNGFPEKIKRVWDIDYRLTPNVSRVETPDTVFGDMSLVEIGKGCGKHCRFCAAGYVYRPTRHADIGAIETAIDDALEKKGKVGLVGSAIADHPYVERLFEYIITKGGVFSVSSLRLDKLTDNMLHWLTLSMERGGSHTITVAPEAGTERLRRITNKDISDETILDTMKRVAAAGPFRLKLYFIVGLPGETMDDVKGIVDLVARIREAMAPEWKKRGRDEVITVGVDGFVPKPATPYQWEPFEGVKAVAEKLNLVARGLRSVPRVAIHPGSARQGYIQALLSIGDRRVTDMLENAYRLGGDWSKVFRESDIDPDFFVTRRKETDETLPWSIIDHGLRDDYLARELKLADKGKLTKECPPPDEPCRRCGEFPGVCVPKNL</sequence>
<dbReference type="CDD" id="cd01335">
    <property type="entry name" value="Radical_SAM"/>
    <property type="match status" value="1"/>
</dbReference>
<feature type="domain" description="Radical SAM core" evidence="1">
    <location>
        <begin position="243"/>
        <end position="475"/>
    </location>
</feature>
<dbReference type="Pfam" id="PF19864">
    <property type="entry name" value="Radical_SAM_N2"/>
    <property type="match status" value="1"/>
</dbReference>
<gene>
    <name evidence="2" type="ORF">MNBD_NITROSPINAE04-1134</name>
</gene>
<dbReference type="Pfam" id="PF04055">
    <property type="entry name" value="Radical_SAM"/>
    <property type="match status" value="1"/>
</dbReference>
<dbReference type="InterPro" id="IPR023404">
    <property type="entry name" value="rSAM_horseshoe"/>
</dbReference>
<dbReference type="PANTHER" id="PTHR42731:SF5">
    <property type="entry name" value="RADICAL SAM DOMAIN PROTEIN"/>
    <property type="match status" value="1"/>
</dbReference>
<name>A0A3B1CEW2_9ZZZZ</name>
<dbReference type="Gene3D" id="3.80.30.20">
    <property type="entry name" value="tm_1862 like domain"/>
    <property type="match status" value="1"/>
</dbReference>
<dbReference type="InterPro" id="IPR045784">
    <property type="entry name" value="Radical_SAM_N2"/>
</dbReference>
<dbReference type="GO" id="GO:0051536">
    <property type="term" value="F:iron-sulfur cluster binding"/>
    <property type="evidence" value="ECO:0007669"/>
    <property type="project" value="InterPro"/>
</dbReference>
<dbReference type="GO" id="GO:0003824">
    <property type="term" value="F:catalytic activity"/>
    <property type="evidence" value="ECO:0007669"/>
    <property type="project" value="InterPro"/>
</dbReference>
<dbReference type="AlphaFoldDB" id="A0A3B1CEW2"/>
<dbReference type="SMART" id="SM00729">
    <property type="entry name" value="Elp3"/>
    <property type="match status" value="1"/>
</dbReference>
<dbReference type="EMBL" id="UOGA01000226">
    <property type="protein sequence ID" value="VAX22478.1"/>
    <property type="molecule type" value="Genomic_DNA"/>
</dbReference>
<proteinExistence type="predicted"/>
<dbReference type="PROSITE" id="PS51918">
    <property type="entry name" value="RADICAL_SAM"/>
    <property type="match status" value="1"/>
</dbReference>
<evidence type="ECO:0000259" key="1">
    <source>
        <dbReference type="PROSITE" id="PS51918"/>
    </source>
</evidence>
<reference evidence="2" key="1">
    <citation type="submission" date="2018-06" db="EMBL/GenBank/DDBJ databases">
        <authorList>
            <person name="Zhirakovskaya E."/>
        </authorList>
    </citation>
    <scope>NUCLEOTIDE SEQUENCE</scope>
</reference>
<dbReference type="InterPro" id="IPR007197">
    <property type="entry name" value="rSAM"/>
</dbReference>
<accession>A0A3B1CEW2</accession>
<dbReference type="SUPFAM" id="SSF102114">
    <property type="entry name" value="Radical SAM enzymes"/>
    <property type="match status" value="1"/>
</dbReference>
<protein>
    <submittedName>
        <fullName evidence="2">FIG092679: Fe-S oxidoreductase</fullName>
    </submittedName>
</protein>
<dbReference type="SFLD" id="SFLDG01082">
    <property type="entry name" value="B12-binding_domain_containing"/>
    <property type="match status" value="1"/>
</dbReference>
<dbReference type="Gene3D" id="3.40.50.280">
    <property type="entry name" value="Cobalamin-binding domain"/>
    <property type="match status" value="1"/>
</dbReference>
<evidence type="ECO:0000313" key="2">
    <source>
        <dbReference type="EMBL" id="VAX22478.1"/>
    </source>
</evidence>
<dbReference type="PANTHER" id="PTHR42731">
    <property type="entry name" value="SLL1084 PROTEIN"/>
    <property type="match status" value="1"/>
</dbReference>
<dbReference type="InterPro" id="IPR058240">
    <property type="entry name" value="rSAM_sf"/>
</dbReference>
<organism evidence="2">
    <name type="scientific">hydrothermal vent metagenome</name>
    <dbReference type="NCBI Taxonomy" id="652676"/>
    <lineage>
        <taxon>unclassified sequences</taxon>
        <taxon>metagenomes</taxon>
        <taxon>ecological metagenomes</taxon>
    </lineage>
</organism>
<dbReference type="InterPro" id="IPR006638">
    <property type="entry name" value="Elp3/MiaA/NifB-like_rSAM"/>
</dbReference>